<dbReference type="InterPro" id="IPR000055">
    <property type="entry name" value="Restrct_endonuc_typeI_TRD"/>
</dbReference>
<dbReference type="GO" id="GO:0004519">
    <property type="term" value="F:endonuclease activity"/>
    <property type="evidence" value="ECO:0007669"/>
    <property type="project" value="UniProtKB-KW"/>
</dbReference>
<comment type="caution">
    <text evidence="2">The sequence shown here is derived from an EMBL/GenBank/DDBJ whole genome shotgun (WGS) entry which is preliminary data.</text>
</comment>
<reference evidence="2 3" key="1">
    <citation type="submission" date="2024-02" db="EMBL/GenBank/DDBJ databases">
        <title>Comparative Genomic Analysis of Flavobacterium Species Causing Columnaris Disease of Freshwater Fish in Thailand: Insights into Virulence and Resistance Mechanisms.</title>
        <authorList>
            <person name="Nguyen D."/>
            <person name="Chokmangmeepisarn P."/>
            <person name="Khianchaikhan K."/>
            <person name="Morishita M."/>
            <person name="Bunnoy A."/>
            <person name="Rodkhum C."/>
        </authorList>
    </citation>
    <scope>NUCLEOTIDE SEQUENCE [LARGE SCALE GENOMIC DNA]</scope>
    <source>
        <strain evidence="2 3">CNRT2201</strain>
    </source>
</reference>
<evidence type="ECO:0000313" key="2">
    <source>
        <dbReference type="EMBL" id="MFK7001913.1"/>
    </source>
</evidence>
<keyword evidence="3" id="KW-1185">Reference proteome</keyword>
<evidence type="ECO:0000313" key="3">
    <source>
        <dbReference type="Proteomes" id="UP001621706"/>
    </source>
</evidence>
<sequence length="372" mass="43106">MNKVKWGKFKVDQLFKIENTLSFNTNELVSGKEFDYVTRTSQNQGVLQKTGFVNSENINQAGNWSLGLLQMDFFYRQNPWYAGQFVRKVIPKIEITPFAIPFLTAALNKLKPNLLTVLVRNVDKTFLNSELTLPTTKSGEIDFDFMERFIAKLESDRIDKLEKHLSSIGLINCELSDKEKKSLDNYNYIEWGQFKIGVLFDRINTKKLPYKAEELSKEVTGNYTLPCLTSSFKNQGLNYFAPRDEATILKNVISVPSNSDVYRAYFQSNEFTVLSDSYAIQWIFEDFKLLPNQYLFSVQCINKVTDLPIYSYKNKLGGWNVVKNKFIQLPKKNGKPDYELMETFVSAIKKIVIKDVVLYVQQKKEELKTMTQ</sequence>
<organism evidence="2 3">
    <name type="scientific">Flavobacterium oreochromis</name>
    <dbReference type="NCBI Taxonomy" id="2906078"/>
    <lineage>
        <taxon>Bacteria</taxon>
        <taxon>Pseudomonadati</taxon>
        <taxon>Bacteroidota</taxon>
        <taxon>Flavobacteriia</taxon>
        <taxon>Flavobacteriales</taxon>
        <taxon>Flavobacteriaceae</taxon>
        <taxon>Flavobacterium</taxon>
    </lineage>
</organism>
<dbReference type="GO" id="GO:0016787">
    <property type="term" value="F:hydrolase activity"/>
    <property type="evidence" value="ECO:0007669"/>
    <property type="project" value="UniProtKB-KW"/>
</dbReference>
<dbReference type="RefSeq" id="WP_088401163.1">
    <property type="nucleotide sequence ID" value="NZ_JAZGZP010000023.1"/>
</dbReference>
<dbReference type="Proteomes" id="UP001621706">
    <property type="component" value="Unassembled WGS sequence"/>
</dbReference>
<accession>A0ABW8PBG8</accession>
<evidence type="ECO:0000259" key="1">
    <source>
        <dbReference type="Pfam" id="PF01420"/>
    </source>
</evidence>
<name>A0ABW8PBG8_9FLAO</name>
<dbReference type="EC" id="3.1.21.-" evidence="2"/>
<dbReference type="EMBL" id="JAZGZP010000023">
    <property type="protein sequence ID" value="MFK7001913.1"/>
    <property type="molecule type" value="Genomic_DNA"/>
</dbReference>
<feature type="domain" description="Type I restriction modification DNA specificity" evidence="1">
    <location>
        <begin position="4"/>
        <end position="163"/>
    </location>
</feature>
<protein>
    <submittedName>
        <fullName evidence="2">Restriction endonuclease subunit S</fullName>
        <ecNumber evidence="2">3.1.21.-</ecNumber>
    </submittedName>
</protein>
<keyword evidence="2" id="KW-0540">Nuclease</keyword>
<keyword evidence="2" id="KW-0378">Hydrolase</keyword>
<dbReference type="Pfam" id="PF01420">
    <property type="entry name" value="Methylase_S"/>
    <property type="match status" value="1"/>
</dbReference>
<keyword evidence="2" id="KW-0255">Endonuclease</keyword>
<proteinExistence type="predicted"/>
<gene>
    <name evidence="2" type="ORF">V3I07_13540</name>
</gene>